<proteinExistence type="inferred from homology"/>
<evidence type="ECO:0000256" key="2">
    <source>
        <dbReference type="ARBA" id="ARBA00022723"/>
    </source>
</evidence>
<dbReference type="GO" id="GO:0046872">
    <property type="term" value="F:metal ion binding"/>
    <property type="evidence" value="ECO:0007669"/>
    <property type="project" value="UniProtKB-KW"/>
</dbReference>
<dbReference type="Gene3D" id="2.170.150.70">
    <property type="match status" value="1"/>
</dbReference>
<dbReference type="InterPro" id="IPR006913">
    <property type="entry name" value="CENP-V/GFA"/>
</dbReference>
<organism evidence="5 6">
    <name type="scientific">Cytospora chrysosperma</name>
    <name type="common">Cytospora canker fungus</name>
    <name type="synonym">Sphaeria chrysosperma</name>
    <dbReference type="NCBI Taxonomy" id="252740"/>
    <lineage>
        <taxon>Eukaryota</taxon>
        <taxon>Fungi</taxon>
        <taxon>Dikarya</taxon>
        <taxon>Ascomycota</taxon>
        <taxon>Pezizomycotina</taxon>
        <taxon>Sordariomycetes</taxon>
        <taxon>Sordariomycetidae</taxon>
        <taxon>Diaporthales</taxon>
        <taxon>Cytosporaceae</taxon>
        <taxon>Cytospora</taxon>
    </lineage>
</organism>
<dbReference type="PROSITE" id="PS51891">
    <property type="entry name" value="CENP_V_GFA"/>
    <property type="match status" value="1"/>
</dbReference>
<dbReference type="GO" id="GO:0016846">
    <property type="term" value="F:carbon-sulfur lyase activity"/>
    <property type="evidence" value="ECO:0007669"/>
    <property type="project" value="InterPro"/>
</dbReference>
<reference evidence="5 6" key="1">
    <citation type="submission" date="2015-09" db="EMBL/GenBank/DDBJ databases">
        <title>Host preference determinants of Valsa canker pathogens revealed by comparative genomics.</title>
        <authorList>
            <person name="Yin Z."/>
            <person name="Huang L."/>
        </authorList>
    </citation>
    <scope>NUCLEOTIDE SEQUENCE [LARGE SCALE GENOMIC DNA]</scope>
    <source>
        <strain evidence="5 6">YSFL</strain>
    </source>
</reference>
<dbReference type="InterPro" id="IPR052355">
    <property type="entry name" value="CENP-V-like"/>
</dbReference>
<dbReference type="Pfam" id="PF04828">
    <property type="entry name" value="GFA"/>
    <property type="match status" value="1"/>
</dbReference>
<dbReference type="AlphaFoldDB" id="A0A423WLR6"/>
<comment type="similarity">
    <text evidence="1">Belongs to the Gfa family.</text>
</comment>
<name>A0A423WLR6_CYTCH</name>
<dbReference type="SUPFAM" id="SSF51316">
    <property type="entry name" value="Mss4-like"/>
    <property type="match status" value="1"/>
</dbReference>
<dbReference type="PANTHER" id="PTHR28620:SF1">
    <property type="entry name" value="CENP-V_GFA DOMAIN-CONTAINING PROTEIN"/>
    <property type="match status" value="1"/>
</dbReference>
<protein>
    <recommendedName>
        <fullName evidence="4">CENP-V/GFA domain-containing protein</fullName>
    </recommendedName>
</protein>
<evidence type="ECO:0000313" key="5">
    <source>
        <dbReference type="EMBL" id="ROW04355.1"/>
    </source>
</evidence>
<keyword evidence="6" id="KW-1185">Reference proteome</keyword>
<keyword evidence="3" id="KW-0862">Zinc</keyword>
<dbReference type="Proteomes" id="UP000284375">
    <property type="component" value="Unassembled WGS sequence"/>
</dbReference>
<dbReference type="InterPro" id="IPR011057">
    <property type="entry name" value="Mss4-like_sf"/>
</dbReference>
<comment type="caution">
    <text evidence="5">The sequence shown here is derived from an EMBL/GenBank/DDBJ whole genome shotgun (WGS) entry which is preliminary data.</text>
</comment>
<dbReference type="OrthoDB" id="2993351at2759"/>
<evidence type="ECO:0000256" key="1">
    <source>
        <dbReference type="ARBA" id="ARBA00005495"/>
    </source>
</evidence>
<sequence>MSLAAPVGLYQLFPPDYYRDKVMTTETAPEPPKPSQAYEAGCHCGYVKFSVTLSPPLPETKPLNCDCSACRRFGYLLVYPVRDKVQWHGDSEFRVARYRFNTKQKDQMFCPRCGASLGIDFRDANKPKFDGFGISVRTFNGIDLDSLEYKKFNGSQKVHPPGDLSGMWHEAGAETVTKTA</sequence>
<keyword evidence="2" id="KW-0479">Metal-binding</keyword>
<feature type="domain" description="CENP-V/GFA" evidence="4">
    <location>
        <begin position="38"/>
        <end position="150"/>
    </location>
</feature>
<dbReference type="PANTHER" id="PTHR28620">
    <property type="entry name" value="CENTROMERE PROTEIN V"/>
    <property type="match status" value="1"/>
</dbReference>
<evidence type="ECO:0000256" key="3">
    <source>
        <dbReference type="ARBA" id="ARBA00022833"/>
    </source>
</evidence>
<evidence type="ECO:0000313" key="6">
    <source>
        <dbReference type="Proteomes" id="UP000284375"/>
    </source>
</evidence>
<gene>
    <name evidence="5" type="ORF">VSDG_00775</name>
</gene>
<accession>A0A423WLR6</accession>
<dbReference type="EMBL" id="LJZO01000002">
    <property type="protein sequence ID" value="ROW04355.1"/>
    <property type="molecule type" value="Genomic_DNA"/>
</dbReference>
<evidence type="ECO:0000259" key="4">
    <source>
        <dbReference type="PROSITE" id="PS51891"/>
    </source>
</evidence>